<feature type="region of interest" description="Disordered" evidence="6">
    <location>
        <begin position="25"/>
        <end position="51"/>
    </location>
</feature>
<sequence>MNRKRLAVLVPTSVALALIVGCGNNEETTSSPSPAASGSASGTKEASAEAAKPTKITIMAGLNSAEVPTDKIEKLIEEKTNTELEIQWVPATIYNDKVNAAFATDALPMVFTGDLNKFSEAIVDGQFWEIGPYLSEYENLSHLSQSVIDVMKVDGKLYSLYSERPFARQGLTYRKDWADKLGLSAPTNLDEFYEMLNQFKNNDPDGNGKNDTIGLTDRSDLIFGAFKTVASWHGTPNYWGEKDGKLLPEFMFPEYMETMKFFQKLHREGLINQDFPVTSKEDQRALFINGTAGAYVGSLQDAAGLKTEVTKSNPNAVLDVQNRIEGPKGPGVWELTQGGGTVYLFPKSAIKSEEQLKEVLGFYDRLMSPELANLLQWGVEGEHYTVVDGLAKAVDDKKLLDREVSPYRTSIAVGGDISIPERLREKVEDPLAQKANELILDNVNFMISDPTAPLESKTFVEMGPRLQQSINDATYQFILGEIDEAGFQKAVDKWLADGGQKIIDEYTAAQAASQ</sequence>
<accession>A0A841SK05</accession>
<dbReference type="RefSeq" id="WP_185118078.1">
    <property type="nucleotide sequence ID" value="NZ_JACJVQ010000002.1"/>
</dbReference>
<organism evidence="8 9">
    <name type="scientific">Cohnella thailandensis</name>
    <dbReference type="NCBI Taxonomy" id="557557"/>
    <lineage>
        <taxon>Bacteria</taxon>
        <taxon>Bacillati</taxon>
        <taxon>Bacillota</taxon>
        <taxon>Bacilli</taxon>
        <taxon>Bacillales</taxon>
        <taxon>Paenibacillaceae</taxon>
        <taxon>Cohnella</taxon>
    </lineage>
</organism>
<dbReference type="InterPro" id="IPR050490">
    <property type="entry name" value="Bact_solute-bd_prot1"/>
</dbReference>
<gene>
    <name evidence="8" type="ORF">H7B67_01765</name>
</gene>
<keyword evidence="3" id="KW-0472">Membrane</keyword>
<evidence type="ECO:0000256" key="3">
    <source>
        <dbReference type="ARBA" id="ARBA00023136"/>
    </source>
</evidence>
<feature type="signal peptide" evidence="7">
    <location>
        <begin position="1"/>
        <end position="17"/>
    </location>
</feature>
<evidence type="ECO:0000256" key="6">
    <source>
        <dbReference type="SAM" id="MobiDB-lite"/>
    </source>
</evidence>
<protein>
    <submittedName>
        <fullName evidence="8">Extracellular solute-binding protein</fullName>
    </submittedName>
</protein>
<keyword evidence="2 7" id="KW-0732">Signal</keyword>
<feature type="compositionally biased region" description="Low complexity" evidence="6">
    <location>
        <begin position="28"/>
        <end position="43"/>
    </location>
</feature>
<dbReference type="Gene3D" id="3.40.190.10">
    <property type="entry name" value="Periplasmic binding protein-like II"/>
    <property type="match status" value="2"/>
</dbReference>
<dbReference type="EMBL" id="JACJVQ010000002">
    <property type="protein sequence ID" value="MBB6632853.1"/>
    <property type="molecule type" value="Genomic_DNA"/>
</dbReference>
<evidence type="ECO:0000256" key="5">
    <source>
        <dbReference type="ARBA" id="ARBA00023288"/>
    </source>
</evidence>
<evidence type="ECO:0000256" key="1">
    <source>
        <dbReference type="ARBA" id="ARBA00022475"/>
    </source>
</evidence>
<proteinExistence type="predicted"/>
<evidence type="ECO:0000313" key="8">
    <source>
        <dbReference type="EMBL" id="MBB6632853.1"/>
    </source>
</evidence>
<keyword evidence="1" id="KW-1003">Cell membrane</keyword>
<feature type="chain" id="PRO_5039576736" evidence="7">
    <location>
        <begin position="18"/>
        <end position="514"/>
    </location>
</feature>
<dbReference type="SUPFAM" id="SSF53850">
    <property type="entry name" value="Periplasmic binding protein-like II"/>
    <property type="match status" value="1"/>
</dbReference>
<dbReference type="Proteomes" id="UP000535838">
    <property type="component" value="Unassembled WGS sequence"/>
</dbReference>
<keyword evidence="5" id="KW-0449">Lipoprotein</keyword>
<evidence type="ECO:0000256" key="7">
    <source>
        <dbReference type="SAM" id="SignalP"/>
    </source>
</evidence>
<dbReference type="InterPro" id="IPR006059">
    <property type="entry name" value="SBP"/>
</dbReference>
<dbReference type="Pfam" id="PF01547">
    <property type="entry name" value="SBP_bac_1"/>
    <property type="match status" value="1"/>
</dbReference>
<comment type="caution">
    <text evidence="8">The sequence shown here is derived from an EMBL/GenBank/DDBJ whole genome shotgun (WGS) entry which is preliminary data.</text>
</comment>
<name>A0A841SK05_9BACL</name>
<dbReference type="PANTHER" id="PTHR43649">
    <property type="entry name" value="ARABINOSE-BINDING PROTEIN-RELATED"/>
    <property type="match status" value="1"/>
</dbReference>
<evidence type="ECO:0000256" key="4">
    <source>
        <dbReference type="ARBA" id="ARBA00023139"/>
    </source>
</evidence>
<dbReference type="PANTHER" id="PTHR43649:SF33">
    <property type="entry name" value="POLYGALACTURONAN_RHAMNOGALACTURONAN-BINDING PROTEIN YTCQ"/>
    <property type="match status" value="1"/>
</dbReference>
<evidence type="ECO:0000256" key="2">
    <source>
        <dbReference type="ARBA" id="ARBA00022729"/>
    </source>
</evidence>
<dbReference type="PROSITE" id="PS51257">
    <property type="entry name" value="PROKAR_LIPOPROTEIN"/>
    <property type="match status" value="1"/>
</dbReference>
<keyword evidence="4" id="KW-0564">Palmitate</keyword>
<dbReference type="CDD" id="cd13580">
    <property type="entry name" value="PBP2_AlgQ_like_1"/>
    <property type="match status" value="1"/>
</dbReference>
<evidence type="ECO:0000313" key="9">
    <source>
        <dbReference type="Proteomes" id="UP000535838"/>
    </source>
</evidence>
<keyword evidence="9" id="KW-1185">Reference proteome</keyword>
<dbReference type="AlphaFoldDB" id="A0A841SK05"/>
<reference evidence="8 9" key="1">
    <citation type="submission" date="2020-08" db="EMBL/GenBank/DDBJ databases">
        <title>Cohnella phylogeny.</title>
        <authorList>
            <person name="Dunlap C."/>
        </authorList>
    </citation>
    <scope>NUCLEOTIDE SEQUENCE [LARGE SCALE GENOMIC DNA]</scope>
    <source>
        <strain evidence="8 9">DSM 25241</strain>
    </source>
</reference>